<accession>A0A6A6IS73</accession>
<comment type="similarity">
    <text evidence="3">Belongs to the wax synthase family.</text>
</comment>
<dbReference type="InterPro" id="IPR044851">
    <property type="entry name" value="Wax_synthase"/>
</dbReference>
<dbReference type="AlphaFoldDB" id="A0A6A6IS73"/>
<keyword evidence="11" id="KW-1185">Reference proteome</keyword>
<feature type="transmembrane region" description="Helical" evidence="8">
    <location>
        <begin position="201"/>
        <end position="219"/>
    </location>
</feature>
<evidence type="ECO:0000256" key="1">
    <source>
        <dbReference type="ARBA" id="ARBA00004141"/>
    </source>
</evidence>
<keyword evidence="6 8" id="KW-1133">Transmembrane helix</keyword>
<feature type="transmembrane region" description="Helical" evidence="8">
    <location>
        <begin position="139"/>
        <end position="159"/>
    </location>
</feature>
<keyword evidence="7 8" id="KW-0472">Membrane</keyword>
<evidence type="ECO:0000256" key="8">
    <source>
        <dbReference type="SAM" id="Phobius"/>
    </source>
</evidence>
<organism evidence="10 11">
    <name type="scientific">Trematosphaeria pertusa</name>
    <dbReference type="NCBI Taxonomy" id="390896"/>
    <lineage>
        <taxon>Eukaryota</taxon>
        <taxon>Fungi</taxon>
        <taxon>Dikarya</taxon>
        <taxon>Ascomycota</taxon>
        <taxon>Pezizomycotina</taxon>
        <taxon>Dothideomycetes</taxon>
        <taxon>Pleosporomycetidae</taxon>
        <taxon>Pleosporales</taxon>
        <taxon>Massarineae</taxon>
        <taxon>Trematosphaeriaceae</taxon>
        <taxon>Trematosphaeria</taxon>
    </lineage>
</organism>
<comment type="subcellular location">
    <subcellularLocation>
        <location evidence="1">Membrane</location>
        <topology evidence="1">Multi-pass membrane protein</topology>
    </subcellularLocation>
</comment>
<evidence type="ECO:0000259" key="9">
    <source>
        <dbReference type="Pfam" id="PF13813"/>
    </source>
</evidence>
<dbReference type="Pfam" id="PF13813">
    <property type="entry name" value="MBOAT_2"/>
    <property type="match status" value="1"/>
</dbReference>
<dbReference type="PANTHER" id="PTHR31595:SF57">
    <property type="entry name" value="OS04G0481900 PROTEIN"/>
    <property type="match status" value="1"/>
</dbReference>
<dbReference type="GO" id="GO:0006629">
    <property type="term" value="P:lipid metabolic process"/>
    <property type="evidence" value="ECO:0007669"/>
    <property type="project" value="InterPro"/>
</dbReference>
<dbReference type="GO" id="GO:0008374">
    <property type="term" value="F:O-acyltransferase activity"/>
    <property type="evidence" value="ECO:0007669"/>
    <property type="project" value="InterPro"/>
</dbReference>
<dbReference type="EMBL" id="ML987191">
    <property type="protein sequence ID" value="KAF2253351.1"/>
    <property type="molecule type" value="Genomic_DNA"/>
</dbReference>
<keyword evidence="4" id="KW-0808">Transferase</keyword>
<gene>
    <name evidence="10" type="ORF">BU26DRAFT_221255</name>
</gene>
<comment type="pathway">
    <text evidence="2">Secondary metabolite biosynthesis.</text>
</comment>
<dbReference type="InterPro" id="IPR032805">
    <property type="entry name" value="Wax_synthase_dom"/>
</dbReference>
<evidence type="ECO:0000256" key="2">
    <source>
        <dbReference type="ARBA" id="ARBA00005179"/>
    </source>
</evidence>
<evidence type="ECO:0000256" key="7">
    <source>
        <dbReference type="ARBA" id="ARBA00023136"/>
    </source>
</evidence>
<evidence type="ECO:0000256" key="6">
    <source>
        <dbReference type="ARBA" id="ARBA00022989"/>
    </source>
</evidence>
<dbReference type="OrthoDB" id="1077582at2759"/>
<proteinExistence type="inferred from homology"/>
<dbReference type="GO" id="GO:0016020">
    <property type="term" value="C:membrane"/>
    <property type="evidence" value="ECO:0007669"/>
    <property type="project" value="UniProtKB-SubCell"/>
</dbReference>
<evidence type="ECO:0000256" key="3">
    <source>
        <dbReference type="ARBA" id="ARBA00007282"/>
    </source>
</evidence>
<name>A0A6A6IS73_9PLEO</name>
<sequence>MKLLDIHMLSLTNSFPSYTAGKPPRPSVMALILMTELRYESFTPNPIRHAPMPQYPFQSSPEARGFFYSESVQLIVHSAWFTLLQGLPQHLPMKALGILLTIWVIWTTLQLTLRYKSSPPLFGPIYLADSLASFWTETWHNAFAAPCLSLAYTPTLYILSSLHFPRSLARSVAVVSSFGLMATFHMYALSPLLNEEGKKRIGIFFVANGVLTVAEVGLWGKKRHWMRAVCAWGVELALASWTVAAVEVADGVLNADWRGLCRLKMS</sequence>
<feature type="domain" description="Wax synthase" evidence="9">
    <location>
        <begin position="119"/>
        <end position="206"/>
    </location>
</feature>
<evidence type="ECO:0000313" key="10">
    <source>
        <dbReference type="EMBL" id="KAF2253351.1"/>
    </source>
</evidence>
<feature type="transmembrane region" description="Helical" evidence="8">
    <location>
        <begin position="95"/>
        <end position="113"/>
    </location>
</feature>
<feature type="transmembrane region" description="Helical" evidence="8">
    <location>
        <begin position="171"/>
        <end position="189"/>
    </location>
</feature>
<evidence type="ECO:0000256" key="5">
    <source>
        <dbReference type="ARBA" id="ARBA00022692"/>
    </source>
</evidence>
<protein>
    <recommendedName>
        <fullName evidence="9">Wax synthase domain-containing protein</fullName>
    </recommendedName>
</protein>
<dbReference type="RefSeq" id="XP_033688355.1">
    <property type="nucleotide sequence ID" value="XM_033820756.1"/>
</dbReference>
<keyword evidence="5 8" id="KW-0812">Transmembrane</keyword>
<reference evidence="10" key="1">
    <citation type="journal article" date="2020" name="Stud. Mycol.">
        <title>101 Dothideomycetes genomes: a test case for predicting lifestyles and emergence of pathogens.</title>
        <authorList>
            <person name="Haridas S."/>
            <person name="Albert R."/>
            <person name="Binder M."/>
            <person name="Bloem J."/>
            <person name="Labutti K."/>
            <person name="Salamov A."/>
            <person name="Andreopoulos B."/>
            <person name="Baker S."/>
            <person name="Barry K."/>
            <person name="Bills G."/>
            <person name="Bluhm B."/>
            <person name="Cannon C."/>
            <person name="Castanera R."/>
            <person name="Culley D."/>
            <person name="Daum C."/>
            <person name="Ezra D."/>
            <person name="Gonzalez J."/>
            <person name="Henrissat B."/>
            <person name="Kuo A."/>
            <person name="Liang C."/>
            <person name="Lipzen A."/>
            <person name="Lutzoni F."/>
            <person name="Magnuson J."/>
            <person name="Mondo S."/>
            <person name="Nolan M."/>
            <person name="Ohm R."/>
            <person name="Pangilinan J."/>
            <person name="Park H.-J."/>
            <person name="Ramirez L."/>
            <person name="Alfaro M."/>
            <person name="Sun H."/>
            <person name="Tritt A."/>
            <person name="Yoshinaga Y."/>
            <person name="Zwiers L.-H."/>
            <person name="Turgeon B."/>
            <person name="Goodwin S."/>
            <person name="Spatafora J."/>
            <person name="Crous P."/>
            <person name="Grigoriev I."/>
        </authorList>
    </citation>
    <scope>NUCLEOTIDE SEQUENCE</scope>
    <source>
        <strain evidence="10">CBS 122368</strain>
    </source>
</reference>
<evidence type="ECO:0000256" key="4">
    <source>
        <dbReference type="ARBA" id="ARBA00022679"/>
    </source>
</evidence>
<dbReference type="PANTHER" id="PTHR31595">
    <property type="entry name" value="LONG-CHAIN-ALCOHOL O-FATTY-ACYLTRANSFERASE 3-RELATED"/>
    <property type="match status" value="1"/>
</dbReference>
<dbReference type="GeneID" id="54574086"/>
<evidence type="ECO:0000313" key="11">
    <source>
        <dbReference type="Proteomes" id="UP000800094"/>
    </source>
</evidence>
<dbReference type="Proteomes" id="UP000800094">
    <property type="component" value="Unassembled WGS sequence"/>
</dbReference>